<reference evidence="1 2" key="1">
    <citation type="submission" date="2018-03" db="EMBL/GenBank/DDBJ databases">
        <title>Genomic Encyclopedia of Archaeal and Bacterial Type Strains, Phase II (KMG-II): from individual species to whole genera.</title>
        <authorList>
            <person name="Goeker M."/>
        </authorList>
    </citation>
    <scope>NUCLEOTIDE SEQUENCE [LARGE SCALE GENOMIC DNA]</scope>
    <source>
        <strain evidence="1 2">DSM 100065</strain>
    </source>
</reference>
<dbReference type="OrthoDB" id="9808719at2"/>
<proteinExistence type="predicted"/>
<name>A0A2T1A054_9ACTN</name>
<comment type="caution">
    <text evidence="1">The sequence shown here is derived from an EMBL/GenBank/DDBJ whole genome shotgun (WGS) entry which is preliminary data.</text>
</comment>
<dbReference type="AlphaFoldDB" id="A0A2T1A054"/>
<evidence type="ECO:0000313" key="2">
    <source>
        <dbReference type="Proteomes" id="UP000237752"/>
    </source>
</evidence>
<dbReference type="EMBL" id="PVUE01000007">
    <property type="protein sequence ID" value="PRZ41989.1"/>
    <property type="molecule type" value="Genomic_DNA"/>
</dbReference>
<sequence>MSNIQDLVDDYIAMWNETDPTARARLAEQVWEPEASYVDPMAEANGRETIDATIGAVQGQFPGMSFALAGEVDAHHNLARFNWQLGTAQVPDMVVGFDVAVISDGGKLQAVHGFLDKVPAELG</sequence>
<dbReference type="SUPFAM" id="SSF54427">
    <property type="entry name" value="NTF2-like"/>
    <property type="match status" value="1"/>
</dbReference>
<dbReference type="Gene3D" id="3.10.450.50">
    <property type="match status" value="1"/>
</dbReference>
<dbReference type="RefSeq" id="WP_106348935.1">
    <property type="nucleotide sequence ID" value="NZ_PVUE01000007.1"/>
</dbReference>
<evidence type="ECO:0000313" key="1">
    <source>
        <dbReference type="EMBL" id="PRZ41989.1"/>
    </source>
</evidence>
<keyword evidence="2" id="KW-1185">Reference proteome</keyword>
<organism evidence="1 2">
    <name type="scientific">Antricoccus suffuscus</name>
    <dbReference type="NCBI Taxonomy" id="1629062"/>
    <lineage>
        <taxon>Bacteria</taxon>
        <taxon>Bacillati</taxon>
        <taxon>Actinomycetota</taxon>
        <taxon>Actinomycetes</taxon>
        <taxon>Geodermatophilales</taxon>
        <taxon>Antricoccaceae</taxon>
        <taxon>Antricoccus</taxon>
    </lineage>
</organism>
<accession>A0A2T1A054</accession>
<protein>
    <submittedName>
        <fullName evidence="1">SnoaL-like protein</fullName>
    </submittedName>
</protein>
<dbReference type="Proteomes" id="UP000237752">
    <property type="component" value="Unassembled WGS sequence"/>
</dbReference>
<gene>
    <name evidence="1" type="ORF">CLV47_107117</name>
</gene>
<dbReference type="InterPro" id="IPR032710">
    <property type="entry name" value="NTF2-like_dom_sf"/>
</dbReference>